<dbReference type="STRING" id="284577.SAMN05216571_102103"/>
<sequence length="180" mass="18378">MMDNTAALEALDTLTLATRLGEACRARGASVTAAESCTGGGVAHAITEVAGSSGYFETGYVTYSNAAKTRQLGVPEATLAAHGAVSREVVHAMVAGACRDSGASLGVAISGVAGPGGGSEAKPVGTVWLAWGDTHAQQAVCRHFEGDRHAVREQALRAALAGLIVRLEAEQATQEKFAER</sequence>
<dbReference type="NCBIfam" id="TIGR00199">
    <property type="entry name" value="PncC_domain"/>
    <property type="match status" value="1"/>
</dbReference>
<keyword evidence="3" id="KW-1185">Reference proteome</keyword>
<dbReference type="InterPro" id="IPR008136">
    <property type="entry name" value="CinA_C"/>
</dbReference>
<dbReference type="Gene3D" id="3.90.950.20">
    <property type="entry name" value="CinA-like"/>
    <property type="match status" value="1"/>
</dbReference>
<evidence type="ECO:0000259" key="1">
    <source>
        <dbReference type="Pfam" id="PF02464"/>
    </source>
</evidence>
<dbReference type="InterPro" id="IPR036653">
    <property type="entry name" value="CinA-like_C"/>
</dbReference>
<accession>A0A1G7P3V9</accession>
<feature type="domain" description="CinA C-terminal" evidence="1">
    <location>
        <begin position="15"/>
        <end position="164"/>
    </location>
</feature>
<dbReference type="Pfam" id="PF02464">
    <property type="entry name" value="CinA"/>
    <property type="match status" value="1"/>
</dbReference>
<dbReference type="Proteomes" id="UP000198641">
    <property type="component" value="Unassembled WGS sequence"/>
</dbReference>
<dbReference type="AlphaFoldDB" id="A0A1G7P3V9"/>
<protein>
    <submittedName>
        <fullName evidence="2">Nicotinamide-nucleotide amidase</fullName>
    </submittedName>
</protein>
<dbReference type="SUPFAM" id="SSF142433">
    <property type="entry name" value="CinA-like"/>
    <property type="match status" value="1"/>
</dbReference>
<proteinExistence type="predicted"/>
<dbReference type="OrthoDB" id="9801454at2"/>
<gene>
    <name evidence="2" type="ORF">SAMN05216571_102103</name>
</gene>
<dbReference type="EMBL" id="FNCI01000002">
    <property type="protein sequence ID" value="SDF80921.1"/>
    <property type="molecule type" value="Genomic_DNA"/>
</dbReference>
<evidence type="ECO:0000313" key="2">
    <source>
        <dbReference type="EMBL" id="SDF80921.1"/>
    </source>
</evidence>
<reference evidence="2 3" key="1">
    <citation type="submission" date="2016-10" db="EMBL/GenBank/DDBJ databases">
        <authorList>
            <person name="de Groot N.N."/>
        </authorList>
    </citation>
    <scope>NUCLEOTIDE SEQUENCE [LARGE SCALE GENOMIC DNA]</scope>
    <source>
        <strain evidence="2 3">BH539</strain>
    </source>
</reference>
<name>A0A1G7P3V9_9GAMM</name>
<organism evidence="2 3">
    <name type="scientific">Onishia taeanensis</name>
    <dbReference type="NCBI Taxonomy" id="284577"/>
    <lineage>
        <taxon>Bacteria</taxon>
        <taxon>Pseudomonadati</taxon>
        <taxon>Pseudomonadota</taxon>
        <taxon>Gammaproteobacteria</taxon>
        <taxon>Oceanospirillales</taxon>
        <taxon>Halomonadaceae</taxon>
        <taxon>Onishia</taxon>
    </lineage>
</organism>
<evidence type="ECO:0000313" key="3">
    <source>
        <dbReference type="Proteomes" id="UP000198641"/>
    </source>
</evidence>
<dbReference type="RefSeq" id="WP_092523029.1">
    <property type="nucleotide sequence ID" value="NZ_FNCI01000002.1"/>
</dbReference>